<dbReference type="Pfam" id="PF01171">
    <property type="entry name" value="ATP_bind_3"/>
    <property type="match status" value="1"/>
</dbReference>
<accession>A0A5C0SC70</accession>
<dbReference type="AlphaFoldDB" id="A0A5C0SC70"/>
<dbReference type="RefSeq" id="WP_148808369.1">
    <property type="nucleotide sequence ID" value="NZ_CP042243.1"/>
</dbReference>
<dbReference type="KEGG" id="crs:FQB35_02325"/>
<dbReference type="InterPro" id="IPR014729">
    <property type="entry name" value="Rossmann-like_a/b/a_fold"/>
</dbReference>
<organism evidence="3 4">
    <name type="scientific">Crassaminicella thermophila</name>
    <dbReference type="NCBI Taxonomy" id="2599308"/>
    <lineage>
        <taxon>Bacteria</taxon>
        <taxon>Bacillati</taxon>
        <taxon>Bacillota</taxon>
        <taxon>Clostridia</taxon>
        <taxon>Eubacteriales</taxon>
        <taxon>Clostridiaceae</taxon>
        <taxon>Crassaminicella</taxon>
    </lineage>
</organism>
<dbReference type="PANTHER" id="PTHR43686">
    <property type="entry name" value="SULFURTRANSFERASE-RELATED"/>
    <property type="match status" value="1"/>
</dbReference>
<gene>
    <name evidence="3" type="ORF">FQB35_02325</name>
</gene>
<dbReference type="GO" id="GO:0008033">
    <property type="term" value="P:tRNA processing"/>
    <property type="evidence" value="ECO:0007669"/>
    <property type="project" value="InterPro"/>
</dbReference>
<dbReference type="CDD" id="cd24138">
    <property type="entry name" value="TtcA-like"/>
    <property type="match status" value="1"/>
</dbReference>
<evidence type="ECO:0000256" key="1">
    <source>
        <dbReference type="ARBA" id="ARBA00022679"/>
    </source>
</evidence>
<dbReference type="PANTHER" id="PTHR43686:SF1">
    <property type="entry name" value="AMINOTRAN_5 DOMAIN-CONTAINING PROTEIN"/>
    <property type="match status" value="1"/>
</dbReference>
<keyword evidence="1" id="KW-0808">Transferase</keyword>
<dbReference type="Proteomes" id="UP000324646">
    <property type="component" value="Chromosome"/>
</dbReference>
<dbReference type="PIRSF" id="PIRSF004976">
    <property type="entry name" value="ATPase_YdaO"/>
    <property type="match status" value="1"/>
</dbReference>
<dbReference type="SUPFAM" id="SSF52402">
    <property type="entry name" value="Adenine nucleotide alpha hydrolases-like"/>
    <property type="match status" value="1"/>
</dbReference>
<keyword evidence="4" id="KW-1185">Reference proteome</keyword>
<dbReference type="GO" id="GO:0016740">
    <property type="term" value="F:transferase activity"/>
    <property type="evidence" value="ECO:0007669"/>
    <property type="project" value="UniProtKB-KW"/>
</dbReference>
<protein>
    <submittedName>
        <fullName evidence="3">tRNA 2-thiocytidine biosynthesis protein TtcA</fullName>
    </submittedName>
</protein>
<name>A0A5C0SC70_CRATE</name>
<dbReference type="Gene3D" id="3.40.50.620">
    <property type="entry name" value="HUPs"/>
    <property type="match status" value="1"/>
</dbReference>
<proteinExistence type="predicted"/>
<sequence length="238" mass="26976">MKKVLGCIKKAVADFDMIQDGDVVGVGVSGGKDSTTLLYALKLFQNFSPVKYELKALTLTLGFDNFDITPLKNFCEKLEIPYIIQPTKIGKVVFEERKDKNPCAMCARMRRGRLHTLCKEHGITKLALGHHADDAVETLFLSMFYESRISTFDPVTFLDRKNLTMIRPLIYASEDDIISAVSKHNLPIVKSPCPANGKTKRQYMKNLLKQINKDIPNARDRVITALKNKDQLNIWIKN</sequence>
<dbReference type="InterPro" id="IPR035107">
    <property type="entry name" value="tRNA_thiolation_TtcA_Ctu1"/>
</dbReference>
<evidence type="ECO:0000313" key="3">
    <source>
        <dbReference type="EMBL" id="QEK11296.1"/>
    </source>
</evidence>
<evidence type="ECO:0000313" key="4">
    <source>
        <dbReference type="Proteomes" id="UP000324646"/>
    </source>
</evidence>
<feature type="domain" description="tRNA(Ile)-lysidine/2-thiocytidine synthase N-terminal" evidence="2">
    <location>
        <begin position="25"/>
        <end position="204"/>
    </location>
</feature>
<evidence type="ECO:0000259" key="2">
    <source>
        <dbReference type="Pfam" id="PF01171"/>
    </source>
</evidence>
<dbReference type="EMBL" id="CP042243">
    <property type="protein sequence ID" value="QEK11296.1"/>
    <property type="molecule type" value="Genomic_DNA"/>
</dbReference>
<reference evidence="3 4" key="1">
    <citation type="submission" date="2019-07" db="EMBL/GenBank/DDBJ databases">
        <title>Complete genome of Crassaminicella thermophila SY095.</title>
        <authorList>
            <person name="Li X."/>
        </authorList>
    </citation>
    <scope>NUCLEOTIDE SEQUENCE [LARGE SCALE GENOMIC DNA]</scope>
    <source>
        <strain evidence="3 4">SY095</strain>
    </source>
</reference>
<dbReference type="OrthoDB" id="9801054at2"/>
<dbReference type="InterPro" id="IPR011063">
    <property type="entry name" value="TilS/TtcA_N"/>
</dbReference>